<evidence type="ECO:0000313" key="2">
    <source>
        <dbReference type="Proteomes" id="UP000798662"/>
    </source>
</evidence>
<name>A0ACC3BNN7_PYRYE</name>
<comment type="caution">
    <text evidence="1">The sequence shown here is derived from an EMBL/GenBank/DDBJ whole genome shotgun (WGS) entry which is preliminary data.</text>
</comment>
<dbReference type="Proteomes" id="UP000798662">
    <property type="component" value="Chromosome 1"/>
</dbReference>
<accession>A0ACC3BNN7</accession>
<evidence type="ECO:0000313" key="1">
    <source>
        <dbReference type="EMBL" id="KAK1859576.1"/>
    </source>
</evidence>
<organism evidence="1 2">
    <name type="scientific">Pyropia yezoensis</name>
    <name type="common">Susabi-nori</name>
    <name type="synonym">Porphyra yezoensis</name>
    <dbReference type="NCBI Taxonomy" id="2788"/>
    <lineage>
        <taxon>Eukaryota</taxon>
        <taxon>Rhodophyta</taxon>
        <taxon>Bangiophyceae</taxon>
        <taxon>Bangiales</taxon>
        <taxon>Bangiaceae</taxon>
        <taxon>Pyropia</taxon>
    </lineage>
</organism>
<reference evidence="1" key="1">
    <citation type="submission" date="2019-11" db="EMBL/GenBank/DDBJ databases">
        <title>Nori genome reveals adaptations in red seaweeds to the harsh intertidal environment.</title>
        <authorList>
            <person name="Wang D."/>
            <person name="Mao Y."/>
        </authorList>
    </citation>
    <scope>NUCLEOTIDE SEQUENCE</scope>
    <source>
        <tissue evidence="1">Gametophyte</tissue>
    </source>
</reference>
<dbReference type="EMBL" id="CM020618">
    <property type="protein sequence ID" value="KAK1859576.1"/>
    <property type="molecule type" value="Genomic_DNA"/>
</dbReference>
<proteinExistence type="predicted"/>
<gene>
    <name evidence="1" type="ORF">I4F81_002171</name>
</gene>
<keyword evidence="2" id="KW-1185">Reference proteome</keyword>
<protein>
    <submittedName>
        <fullName evidence="1">Uncharacterized protein</fullName>
    </submittedName>
</protein>
<sequence length="538" mass="59394">MAFVAAGAASVTPFGRRPGRLCTERRLPKASGWLPSVRTVSARYTDEWLPDMFPVIAKSSTDWSKLWKEAQTERNAAQAKAAAAVRALQDNAQSVLDIDEAGVSKLPQEKRLDLYWKLMKLSSAGAATASKLAWRLHHSQSEAGKIMSSLLLGTAEKVTMLEGDVGESYAIAVASALEYARLRLVVEVLSISAASGVESSATQPLEFAAALLKARRNRAKGVDLSELIECVATRSLGDVLVDESELLEAAVNTYQNIQDDRPDELKEDEVYIKDPNFAALVQQKTVLKRYLIESKNQERGSVGGDGASKADVKRLSDAVTVKYKRAENALDVLFARASLRLLISWVVRHPEDFLLVYKLREGVMGRHLVAQLDRLRLEEPKRVDASDRVLVELITSLETLSLLRVETCIRRIRNRSAHWPLSRELLTYVKLSPLLRENLPGPGVDEVVELTLQLRAAQLQYEASTDVIGHEEVVKALSTGVQDDVNFVGRRAAYIEEVQAARRDLLADKVKVMAELDAIQTECGQASETLDAGRWKGA</sequence>